<dbReference type="RefSeq" id="WP_232647210.1">
    <property type="nucleotide sequence ID" value="NZ_JAJSBI010000002.1"/>
</dbReference>
<feature type="domain" description="Mce/MlaD" evidence="1">
    <location>
        <begin position="30"/>
        <end position="104"/>
    </location>
</feature>
<dbReference type="Proteomes" id="UP001108029">
    <property type="component" value="Unassembled WGS sequence"/>
</dbReference>
<feature type="domain" description="Mammalian cell entry C-terminal" evidence="2">
    <location>
        <begin position="112"/>
        <end position="288"/>
    </location>
</feature>
<evidence type="ECO:0000313" key="4">
    <source>
        <dbReference type="Proteomes" id="UP001108029"/>
    </source>
</evidence>
<dbReference type="InterPro" id="IPR024516">
    <property type="entry name" value="Mce_C"/>
</dbReference>
<dbReference type="Pfam" id="PF02470">
    <property type="entry name" value="MlaD"/>
    <property type="match status" value="1"/>
</dbReference>
<dbReference type="InterPro" id="IPR005693">
    <property type="entry name" value="Mce"/>
</dbReference>
<sequence>MKRLTRRLAVLTALALAAALTYALWPRPEPVHVTAYFPRTVGIYPGSDVRVLGVRIGEVRRITPEGERVRVELEYDEGRKVPAGAQAAIINSSVVSDRYVQLLPVYRKGPVMRSGAVIPENRTAVPVELDRIFDSLHTTADALGPKGANKDGSLSRLLGVSADNLDGQGANLNRTVQDLSQAVTTLSDGRRDLFGTVRNLQVFTAALAADDKSVRSFDTSLADVAQQLSGERQDLADTLRNLGTALGDVSAFVKRNKNSLTSNVKGLSKVTKVLVTQRAALDELLRVAPTGLSNLNNAYNPSSGTLDTRNNAQQAQDPASLLCSILRTTGDEGGKNPDCEQLKKLFDSLPELPTQGTAVTGTIDRTLGGILGASA</sequence>
<dbReference type="InterPro" id="IPR003399">
    <property type="entry name" value="Mce/MlaD"/>
</dbReference>
<organism evidence="3 4">
    <name type="scientific">Streptomyces guryensis</name>
    <dbReference type="NCBI Taxonomy" id="2886947"/>
    <lineage>
        <taxon>Bacteria</taxon>
        <taxon>Bacillati</taxon>
        <taxon>Actinomycetota</taxon>
        <taxon>Actinomycetes</taxon>
        <taxon>Kitasatosporales</taxon>
        <taxon>Streptomycetaceae</taxon>
        <taxon>Streptomyces</taxon>
    </lineage>
</organism>
<dbReference type="InterPro" id="IPR052336">
    <property type="entry name" value="MlaD_Phospholipid_Transporter"/>
</dbReference>
<dbReference type="GO" id="GO:0005576">
    <property type="term" value="C:extracellular region"/>
    <property type="evidence" value="ECO:0007669"/>
    <property type="project" value="TreeGrafter"/>
</dbReference>
<keyword evidence="4" id="KW-1185">Reference proteome</keyword>
<dbReference type="AlphaFoldDB" id="A0A9Q3Z8E9"/>
<comment type="caution">
    <text evidence="3">The sequence shown here is derived from an EMBL/GenBank/DDBJ whole genome shotgun (WGS) entry which is preliminary data.</text>
</comment>
<name>A0A9Q3Z8E9_9ACTN</name>
<dbReference type="Pfam" id="PF11887">
    <property type="entry name" value="Mce4_CUP1"/>
    <property type="match status" value="1"/>
</dbReference>
<dbReference type="NCBIfam" id="TIGR00996">
    <property type="entry name" value="Mtu_fam_mce"/>
    <property type="match status" value="1"/>
</dbReference>
<evidence type="ECO:0000313" key="3">
    <source>
        <dbReference type="EMBL" id="MCD9873270.1"/>
    </source>
</evidence>
<reference evidence="3" key="1">
    <citation type="submission" date="2021-12" db="EMBL/GenBank/DDBJ databases">
        <authorList>
            <person name="Lee J.-H."/>
            <person name="Kim S.-B."/>
        </authorList>
    </citation>
    <scope>NUCLEOTIDE SEQUENCE</scope>
    <source>
        <strain evidence="3">NR30</strain>
    </source>
</reference>
<evidence type="ECO:0000259" key="1">
    <source>
        <dbReference type="Pfam" id="PF02470"/>
    </source>
</evidence>
<protein>
    <submittedName>
        <fullName evidence="3">MCE family protein</fullName>
    </submittedName>
</protein>
<evidence type="ECO:0000259" key="2">
    <source>
        <dbReference type="Pfam" id="PF11887"/>
    </source>
</evidence>
<dbReference type="PANTHER" id="PTHR33371:SF4">
    <property type="entry name" value="INTERMEMBRANE PHOSPHOLIPID TRANSPORT SYSTEM BINDING PROTEIN MLAD"/>
    <property type="match status" value="1"/>
</dbReference>
<dbReference type="PANTHER" id="PTHR33371">
    <property type="entry name" value="INTERMEMBRANE PHOSPHOLIPID TRANSPORT SYSTEM BINDING PROTEIN MLAD-RELATED"/>
    <property type="match status" value="1"/>
</dbReference>
<gene>
    <name evidence="3" type="ORF">LJ657_06230</name>
</gene>
<proteinExistence type="predicted"/>
<dbReference type="EMBL" id="JAJSBI010000002">
    <property type="protein sequence ID" value="MCD9873270.1"/>
    <property type="molecule type" value="Genomic_DNA"/>
</dbReference>
<accession>A0A9Q3Z8E9</accession>